<evidence type="ECO:0008006" key="4">
    <source>
        <dbReference type="Google" id="ProtNLM"/>
    </source>
</evidence>
<dbReference type="InterPro" id="IPR036691">
    <property type="entry name" value="Endo/exonu/phosph_ase_sf"/>
</dbReference>
<feature type="region of interest" description="Disordered" evidence="1">
    <location>
        <begin position="1234"/>
        <end position="1405"/>
    </location>
</feature>
<comment type="caution">
    <text evidence="2">The sequence shown here is derived from an EMBL/GenBank/DDBJ whole genome shotgun (WGS) entry which is preliminary data.</text>
</comment>
<dbReference type="Gene3D" id="3.60.10.10">
    <property type="entry name" value="Endonuclease/exonuclease/phosphatase"/>
    <property type="match status" value="1"/>
</dbReference>
<proteinExistence type="predicted"/>
<dbReference type="EMBL" id="CAUYUJ010020445">
    <property type="protein sequence ID" value="CAK0898227.1"/>
    <property type="molecule type" value="Genomic_DNA"/>
</dbReference>
<evidence type="ECO:0000313" key="2">
    <source>
        <dbReference type="EMBL" id="CAK0898227.1"/>
    </source>
</evidence>
<keyword evidence="3" id="KW-1185">Reference proteome</keyword>
<organism evidence="2 3">
    <name type="scientific">Prorocentrum cordatum</name>
    <dbReference type="NCBI Taxonomy" id="2364126"/>
    <lineage>
        <taxon>Eukaryota</taxon>
        <taxon>Sar</taxon>
        <taxon>Alveolata</taxon>
        <taxon>Dinophyceae</taxon>
        <taxon>Prorocentrales</taxon>
        <taxon>Prorocentraceae</taxon>
        <taxon>Prorocentrum</taxon>
    </lineage>
</organism>
<dbReference type="SUPFAM" id="SSF56219">
    <property type="entry name" value="DNase I-like"/>
    <property type="match status" value="1"/>
</dbReference>
<feature type="compositionally biased region" description="Basic residues" evidence="1">
    <location>
        <begin position="1357"/>
        <end position="1366"/>
    </location>
</feature>
<evidence type="ECO:0000256" key="1">
    <source>
        <dbReference type="SAM" id="MobiDB-lite"/>
    </source>
</evidence>
<feature type="region of interest" description="Disordered" evidence="1">
    <location>
        <begin position="1135"/>
        <end position="1182"/>
    </location>
</feature>
<dbReference type="Proteomes" id="UP001189429">
    <property type="component" value="Unassembled WGS sequence"/>
</dbReference>
<protein>
    <recommendedName>
        <fullName evidence="4">Reverse transcriptase domain-containing protein</fullName>
    </recommendedName>
</protein>
<feature type="region of interest" description="Disordered" evidence="1">
    <location>
        <begin position="1003"/>
        <end position="1035"/>
    </location>
</feature>
<accession>A0ABN9XEZ6</accession>
<feature type="compositionally biased region" description="Low complexity" evidence="1">
    <location>
        <begin position="1252"/>
        <end position="1270"/>
    </location>
</feature>
<feature type="compositionally biased region" description="Low complexity" evidence="1">
    <location>
        <begin position="1135"/>
        <end position="1144"/>
    </location>
</feature>
<name>A0ABN9XEZ6_9DINO</name>
<evidence type="ECO:0000313" key="3">
    <source>
        <dbReference type="Proteomes" id="UP001189429"/>
    </source>
</evidence>
<gene>
    <name evidence="2" type="ORF">PCOR1329_LOCUS76153</name>
</gene>
<sequence length="1405" mass="155597">MPYSGNYRGCFWNAQALWAARTSNQNAKFGLLTRLLDTHDFAGVVETHGTDGKVRGRHLPAGTVAFWSWNLAGWRCFDLKGPLGNLDLFVAYLATGGDRVEDQASRRATIDTLHLSTTSQTSTLSIYMGDWNFVMEEKDRWCKTSGAWTGARDHEEKLAFEAVALHPHRMHELEQDLHTFHGGLHLARLDRIYSNHHVLEQIDKSMTCTALQRTRLSGHRPLSFSCRKREKLPSDAPNLNPHHLRNARWAKRVAAELEELEKEDARTNDIRRLVLAKRAMSTVSSNMQREEETNPARSIGDQLSCTLSFIRAAEKTHVRTMRRRAADYPEIREYVDPKDPEARSRDGFQRLKDHALDVARQSLTEEMRDLAAAQLEPNDPRRKARKEHILRKLKRLVPGASDAIKAVKDPEHGMCTSPEEIARWEWRVSHQDVAHAISHSENTMPGPDGIPFQAWRQLGPLGVDILTRAAWALEREDAEDLLIDGYRDESDESDHFFNLSTLVCLPKKAAGTTDNDLPFFLPEGTPRCFAYADDAALVIDNITEQGPRLARLFDEFSRISGLDLNLGKCIVIPLDGGNTTEFQQQLAQNVPAWGQMQVRLKGKYLGFIIGPAKEEESWREPLEKYVSRCRVWYNIGEGLQYSALVYNTFVASVLTFVMQLERLPDESLTRESQVLQQMAKGPGGWFLIADLFTLKERFGMAKSFHSLAWLALSARCRVGSFDRACSQGRLRELSGKLARARGLGLRPHVLVEWREWFKGAFVLNLEQAQDYVHRVLGGMRKLQNSMADDVFRKKFQKVVYQGILDNEAPHALMRVRHKLNLRHLWDASLFPQPPGTSVLQSTPHYGARRALRQLQELRAVVAPRVQSAVFSTMWNRWTTHRRFQQRHAPTNRCLLGCPPGAEDSIEHCCRCPLTARLLQRRLNLDASIFGNLHTFMLTNIHIKDEETLCKVGLLIYAVYNAVNSIRHSEVAPEASFDCMCQSLREAAKRHRYSTAVLDGAFRTPRGASEASEPTQGSLADGAFEAGKGHPQKKPPTCARFSAAAGSVKQGPRDPGRGNVIAVDRQDAVARILSMISDNLDQAQSEAIALAGCSSLHWSRRAGFSVLAAASCGSIPRTAATTTAAATTAAAASSKAAAPPAGLTAAPPPRLPPAPCACEGRPSLGAREERPARAPAAAAGDRRAGARVLSAAARWLCRPSRRRCADGDACVDGQAMLRCLLCRWRIVLARCPTGARRSRRPWASGTRVPSPPRSAARRTGTASAAGRYASSQHPLRAPRDAGATGLSVHARIPHRGARRLERGRRAGARRGGAVAAARGPAGRRARDAPAAWSGEREAVHRGGARGRRAGPEAGRACRAGRRGRGGRRLPPAGVLGHPRRTASGAASWSSRSCRPRAWRPAPTRCS</sequence>
<feature type="compositionally biased region" description="Low complexity" evidence="1">
    <location>
        <begin position="1310"/>
        <end position="1321"/>
    </location>
</feature>
<reference evidence="2" key="1">
    <citation type="submission" date="2023-10" db="EMBL/GenBank/DDBJ databases">
        <authorList>
            <person name="Chen Y."/>
            <person name="Shah S."/>
            <person name="Dougan E. K."/>
            <person name="Thang M."/>
            <person name="Chan C."/>
        </authorList>
    </citation>
    <scope>NUCLEOTIDE SEQUENCE [LARGE SCALE GENOMIC DNA]</scope>
</reference>
<feature type="compositionally biased region" description="Pro residues" evidence="1">
    <location>
        <begin position="1145"/>
        <end position="1154"/>
    </location>
</feature>